<proteinExistence type="predicted"/>
<keyword evidence="3" id="KW-1185">Reference proteome</keyword>
<feature type="region of interest" description="Disordered" evidence="1">
    <location>
        <begin position="211"/>
        <end position="234"/>
    </location>
</feature>
<dbReference type="OrthoDB" id="2549754at2759"/>
<name>A0A5C3DWP9_9BASI</name>
<protein>
    <recommendedName>
        <fullName evidence="4">BTB domain-containing protein</fullName>
    </recommendedName>
</protein>
<dbReference type="Proteomes" id="UP000324022">
    <property type="component" value="Unassembled WGS sequence"/>
</dbReference>
<sequence>MSQVFVSDAVEGWDTTLTAFKCSLSKQEEGVVVIVSEGSDAEDVDMDSVMEVGSSECDTVVLVGLDGSKIECSIENIFHRSGKLWEMWQAEEGRVNPCIYLPLIWRDVKLLSDSVNLHTLRLSYWDPADLNELVKAVELLVDYEFYDWDVVGLEQAILDRFRDGPDADDQVSRFDVADSLYLTKLRCTAEKAGMDRLVQYIDQEAHRYIDRGEPDEGRPRKWQKVSGKMARATY</sequence>
<accession>A0A5C3DWP9</accession>
<dbReference type="AlphaFoldDB" id="A0A5C3DWP9"/>
<gene>
    <name evidence="2" type="ORF">UTRI_01316</name>
</gene>
<evidence type="ECO:0008006" key="4">
    <source>
        <dbReference type="Google" id="ProtNLM"/>
    </source>
</evidence>
<organism evidence="2 3">
    <name type="scientific">Ustilago trichophora</name>
    <dbReference type="NCBI Taxonomy" id="86804"/>
    <lineage>
        <taxon>Eukaryota</taxon>
        <taxon>Fungi</taxon>
        <taxon>Dikarya</taxon>
        <taxon>Basidiomycota</taxon>
        <taxon>Ustilaginomycotina</taxon>
        <taxon>Ustilaginomycetes</taxon>
        <taxon>Ustilaginales</taxon>
        <taxon>Ustilaginaceae</taxon>
        <taxon>Ustilago</taxon>
    </lineage>
</organism>
<evidence type="ECO:0000313" key="3">
    <source>
        <dbReference type="Proteomes" id="UP000324022"/>
    </source>
</evidence>
<dbReference type="EMBL" id="OOIN01000004">
    <property type="protein sequence ID" value="SPO22638.1"/>
    <property type="molecule type" value="Genomic_DNA"/>
</dbReference>
<reference evidence="2 3" key="1">
    <citation type="submission" date="2018-03" db="EMBL/GenBank/DDBJ databases">
        <authorList>
            <person name="Guldener U."/>
        </authorList>
    </citation>
    <scope>NUCLEOTIDE SEQUENCE [LARGE SCALE GENOMIC DNA]</scope>
    <source>
        <strain evidence="2 3">NBRC100155</strain>
    </source>
</reference>
<evidence type="ECO:0000313" key="2">
    <source>
        <dbReference type="EMBL" id="SPO22638.1"/>
    </source>
</evidence>
<evidence type="ECO:0000256" key="1">
    <source>
        <dbReference type="SAM" id="MobiDB-lite"/>
    </source>
</evidence>